<keyword evidence="1" id="KW-1133">Transmembrane helix</keyword>
<organism evidence="2">
    <name type="scientific">Xenopus tropicalis</name>
    <name type="common">Western clawed frog</name>
    <name type="synonym">Silurana tropicalis</name>
    <dbReference type="NCBI Taxonomy" id="8364"/>
    <lineage>
        <taxon>Eukaryota</taxon>
        <taxon>Metazoa</taxon>
        <taxon>Chordata</taxon>
        <taxon>Craniata</taxon>
        <taxon>Vertebrata</taxon>
        <taxon>Euteleostomi</taxon>
        <taxon>Amphibia</taxon>
        <taxon>Batrachia</taxon>
        <taxon>Anura</taxon>
        <taxon>Pipoidea</taxon>
        <taxon>Pipidae</taxon>
        <taxon>Xenopodinae</taxon>
        <taxon>Xenopus</taxon>
        <taxon>Silurana</taxon>
    </lineage>
</organism>
<sequence>MDQHIKLGLLIATSVVAFAVIIERNIIQRDVGSYVPKITTSILGNLTFSTFVLEQPQCIFSSNYPTQDVWLVVALDTVEPFLTDTNLSTPVTYSSFTTNKFYHTLRVRGADYPCFNESAMSLALLQVGADEKCNESFCNGPLTSPGPYRVRFVVLNNTGMVAKTNRSDLIRLPIGINYTTIDTWPLSRSGSMIVITTILSILLAVLLACLLAALCSESKSVCWSAQFEANRFMESEEPGYYTSSSIYRLHNSYAQWDKHIQPQKENARDSVFREQIGNNQYLESENDSCGPTAIYNVIHPYLPKTKPI</sequence>
<dbReference type="Bgee" id="ENSXETG00000039975">
    <property type="expression patterns" value="Expressed in testis and 1 other cell type or tissue"/>
</dbReference>
<name>A0A803K112_XENTR</name>
<dbReference type="GeneID" id="100485266"/>
<reference evidence="2" key="2">
    <citation type="submission" date="2021-03" db="UniProtKB">
        <authorList>
            <consortium name="Ensembl"/>
        </authorList>
    </citation>
    <scope>IDENTIFICATION</scope>
</reference>
<keyword evidence="1" id="KW-0812">Transmembrane</keyword>
<keyword evidence="1" id="KW-0472">Membrane</keyword>
<feature type="transmembrane region" description="Helical" evidence="1">
    <location>
        <begin position="192"/>
        <end position="214"/>
    </location>
</feature>
<reference evidence="2" key="1">
    <citation type="journal article" date="2010" name="Science">
        <title>The genome of the Western clawed frog Xenopus tropicalis.</title>
        <authorList>
            <person name="Hellsten U."/>
            <person name="Harland R.M."/>
            <person name="Gilchrist M.J."/>
            <person name="Hendrix D."/>
            <person name="Jurka J."/>
            <person name="Kapitonov V."/>
            <person name="Ovcharenko I."/>
            <person name="Putnam N.H."/>
            <person name="Shu S."/>
            <person name="Taher L."/>
            <person name="Blitz I.L."/>
            <person name="Blumberg B."/>
            <person name="Dichmann D.S."/>
            <person name="Dubchak I."/>
            <person name="Amaya E."/>
            <person name="Detter J.C."/>
            <person name="Fletcher R."/>
            <person name="Gerhard D.S."/>
            <person name="Goodstein D."/>
            <person name="Graves T."/>
            <person name="Grigoriev I.V."/>
            <person name="Grimwood J."/>
            <person name="Kawashima T."/>
            <person name="Lindquist E."/>
            <person name="Lucas S.M."/>
            <person name="Mead P.E."/>
            <person name="Mitros T."/>
            <person name="Ogino H."/>
            <person name="Ohta Y."/>
            <person name="Poliakov A.V."/>
            <person name="Pollet N."/>
            <person name="Robert J."/>
            <person name="Salamov A."/>
            <person name="Sater A.K."/>
            <person name="Schmutz J."/>
            <person name="Terry A."/>
            <person name="Vize P.D."/>
            <person name="Warren W.C."/>
            <person name="Wells D."/>
            <person name="Wills A."/>
            <person name="Wilson R.K."/>
            <person name="Zimmerman L.B."/>
            <person name="Zorn A.M."/>
            <person name="Grainger R."/>
            <person name="Grammer T."/>
            <person name="Khokha M.K."/>
            <person name="Richardson P.M."/>
            <person name="Rokhsar D.S."/>
        </authorList>
    </citation>
    <scope>NUCLEOTIDE SEQUENCE [LARGE SCALE GENOMIC DNA]</scope>
    <source>
        <strain evidence="2">Nigerian</strain>
    </source>
</reference>
<evidence type="ECO:0000313" key="3">
    <source>
        <dbReference type="Proteomes" id="UP000008143"/>
    </source>
</evidence>
<dbReference type="GeneTree" id="ENSGT00940000153392"/>
<dbReference type="Proteomes" id="UP000008143">
    <property type="component" value="Chromosome 2"/>
</dbReference>
<dbReference type="AGR" id="Xenbase:XB-GENE-29077715"/>
<dbReference type="OrthoDB" id="9939598at2759"/>
<dbReference type="AlphaFoldDB" id="A0A803K112"/>
<dbReference type="OMA" id="SICDKPM"/>
<evidence type="ECO:0000313" key="4">
    <source>
        <dbReference type="RefSeq" id="XP_031752819.1"/>
    </source>
</evidence>
<dbReference type="PANTHER" id="PTHR15446:SF19">
    <property type="entry name" value="UROPLAKIN-3B"/>
    <property type="match status" value="1"/>
</dbReference>
<dbReference type="RefSeq" id="XP_031752819.1">
    <property type="nucleotide sequence ID" value="XM_031896959.1"/>
</dbReference>
<keyword evidence="3" id="KW-1185">Reference proteome</keyword>
<evidence type="ECO:0000313" key="2">
    <source>
        <dbReference type="Ensembl" id="ENSXETP00000113987"/>
    </source>
</evidence>
<dbReference type="GO" id="GO:0016020">
    <property type="term" value="C:membrane"/>
    <property type="evidence" value="ECO:0000318"/>
    <property type="project" value="GO_Central"/>
</dbReference>
<dbReference type="PANTHER" id="PTHR15446">
    <property type="entry name" value="UROPLAKIN III"/>
    <property type="match status" value="1"/>
</dbReference>
<evidence type="ECO:0000256" key="1">
    <source>
        <dbReference type="SAM" id="Phobius"/>
    </source>
</evidence>
<dbReference type="Xenbase" id="XB-GENE-29077715">
    <property type="gene designation" value="LOC100485266"/>
</dbReference>
<proteinExistence type="predicted"/>
<dbReference type="CDD" id="cd09969">
    <property type="entry name" value="UP_IIIb"/>
    <property type="match status" value="1"/>
</dbReference>
<accession>A0A803K112</accession>
<gene>
    <name evidence="2 4 5" type="primary">LOC100485266</name>
</gene>
<dbReference type="InterPro" id="IPR024831">
    <property type="entry name" value="Uroplakin-3"/>
</dbReference>
<evidence type="ECO:0000313" key="5">
    <source>
        <dbReference type="Xenbase" id="XB-GENE-29077715"/>
    </source>
</evidence>
<reference evidence="4" key="3">
    <citation type="submission" date="2025-04" db="UniProtKB">
        <authorList>
            <consortium name="RefSeq"/>
        </authorList>
    </citation>
    <scope>IDENTIFICATION</scope>
    <source>
        <strain evidence="4">Nigerian</strain>
        <tissue evidence="4">Liver and blood</tissue>
    </source>
</reference>
<protein>
    <submittedName>
        <fullName evidence="2 4">Uroplakin-3b</fullName>
    </submittedName>
</protein>
<dbReference type="Ensembl" id="ENSXETT00000119202">
    <property type="protein sequence ID" value="ENSXETP00000113987"/>
    <property type="gene ID" value="ENSXETG00000039975"/>
</dbReference>